<dbReference type="InterPro" id="IPR004840">
    <property type="entry name" value="Amino_acid_permease_CS"/>
</dbReference>
<evidence type="ECO:0000256" key="5">
    <source>
        <dbReference type="ARBA" id="ARBA00022970"/>
    </source>
</evidence>
<feature type="transmembrane region" description="Helical" evidence="9">
    <location>
        <begin position="256"/>
        <end position="277"/>
    </location>
</feature>
<dbReference type="Proteomes" id="UP000677875">
    <property type="component" value="Unassembled WGS sequence"/>
</dbReference>
<evidence type="ECO:0000256" key="1">
    <source>
        <dbReference type="ARBA" id="ARBA00004141"/>
    </source>
</evidence>
<evidence type="ECO:0000256" key="4">
    <source>
        <dbReference type="ARBA" id="ARBA00022692"/>
    </source>
</evidence>
<dbReference type="GO" id="GO:0055085">
    <property type="term" value="P:transmembrane transport"/>
    <property type="evidence" value="ECO:0007669"/>
    <property type="project" value="InterPro"/>
</dbReference>
<dbReference type="FunFam" id="1.20.1740.10:FF:000001">
    <property type="entry name" value="Amino acid permease"/>
    <property type="match status" value="1"/>
</dbReference>
<name>A0A941AY16_9ACTN</name>
<feature type="transmembrane region" description="Helical" evidence="9">
    <location>
        <begin position="350"/>
        <end position="371"/>
    </location>
</feature>
<dbReference type="PIRSF" id="PIRSF006060">
    <property type="entry name" value="AA_transporter"/>
    <property type="match status" value="1"/>
</dbReference>
<dbReference type="RefSeq" id="WP_210870540.1">
    <property type="nucleotide sequence ID" value="NZ_JAGPNL010000002.1"/>
</dbReference>
<dbReference type="GO" id="GO:0006865">
    <property type="term" value="P:amino acid transport"/>
    <property type="evidence" value="ECO:0007669"/>
    <property type="project" value="UniProtKB-KW"/>
</dbReference>
<dbReference type="EMBL" id="JAGPNL010000002">
    <property type="protein sequence ID" value="MBQ0826869.1"/>
    <property type="molecule type" value="Genomic_DNA"/>
</dbReference>
<dbReference type="GO" id="GO:0016020">
    <property type="term" value="C:membrane"/>
    <property type="evidence" value="ECO:0007669"/>
    <property type="project" value="UniProtKB-SubCell"/>
</dbReference>
<evidence type="ECO:0000256" key="7">
    <source>
        <dbReference type="ARBA" id="ARBA00023136"/>
    </source>
</evidence>
<reference evidence="11" key="1">
    <citation type="submission" date="2021-04" db="EMBL/GenBank/DDBJ databases">
        <title>Genome seq and assembly of Streptomyces sp. RG38.</title>
        <authorList>
            <person name="Chhetri G."/>
        </authorList>
    </citation>
    <scope>NUCLEOTIDE SEQUENCE</scope>
    <source>
        <strain evidence="11">RG38</strain>
    </source>
</reference>
<feature type="transmembrane region" description="Helical" evidence="9">
    <location>
        <begin position="377"/>
        <end position="398"/>
    </location>
</feature>
<feature type="transmembrane region" description="Helical" evidence="9">
    <location>
        <begin position="447"/>
        <end position="465"/>
    </location>
</feature>
<keyword evidence="5" id="KW-0029">Amino-acid transport</keyword>
<feature type="transmembrane region" description="Helical" evidence="9">
    <location>
        <begin position="113"/>
        <end position="134"/>
    </location>
</feature>
<keyword evidence="3" id="KW-0813">Transport</keyword>
<feature type="region of interest" description="Disordered" evidence="8">
    <location>
        <begin position="1"/>
        <end position="26"/>
    </location>
</feature>
<keyword evidence="6 9" id="KW-1133">Transmembrane helix</keyword>
<dbReference type="InterPro" id="IPR004841">
    <property type="entry name" value="AA-permease/SLC12A_dom"/>
</dbReference>
<evidence type="ECO:0000256" key="2">
    <source>
        <dbReference type="ARBA" id="ARBA00008583"/>
    </source>
</evidence>
<evidence type="ECO:0000313" key="12">
    <source>
        <dbReference type="Proteomes" id="UP000677875"/>
    </source>
</evidence>
<feature type="transmembrane region" description="Helical" evidence="9">
    <location>
        <begin position="62"/>
        <end position="81"/>
    </location>
</feature>
<keyword evidence="12" id="KW-1185">Reference proteome</keyword>
<evidence type="ECO:0000313" key="11">
    <source>
        <dbReference type="EMBL" id="MBQ0826869.1"/>
    </source>
</evidence>
<dbReference type="PROSITE" id="PS00218">
    <property type="entry name" value="AMINO_ACID_PERMEASE_1"/>
    <property type="match status" value="1"/>
</dbReference>
<feature type="transmembrane region" description="Helical" evidence="9">
    <location>
        <begin position="140"/>
        <end position="159"/>
    </location>
</feature>
<organism evidence="11 12">
    <name type="scientific">Streptomyces tagetis</name>
    <dbReference type="NCBI Taxonomy" id="2820809"/>
    <lineage>
        <taxon>Bacteria</taxon>
        <taxon>Bacillati</taxon>
        <taxon>Actinomycetota</taxon>
        <taxon>Actinomycetes</taxon>
        <taxon>Kitasatosporales</taxon>
        <taxon>Streptomycetaceae</taxon>
        <taxon>Streptomyces</taxon>
    </lineage>
</organism>
<evidence type="ECO:0000256" key="8">
    <source>
        <dbReference type="SAM" id="MobiDB-lite"/>
    </source>
</evidence>
<feature type="transmembrane region" description="Helical" evidence="9">
    <location>
        <begin position="35"/>
        <end position="56"/>
    </location>
</feature>
<comment type="caution">
    <text evidence="11">The sequence shown here is derived from an EMBL/GenBank/DDBJ whole genome shotgun (WGS) entry which is preliminary data.</text>
</comment>
<dbReference type="AlphaFoldDB" id="A0A941AY16"/>
<keyword evidence="4 9" id="KW-0812">Transmembrane</keyword>
<evidence type="ECO:0000256" key="9">
    <source>
        <dbReference type="SAM" id="Phobius"/>
    </source>
</evidence>
<evidence type="ECO:0000256" key="6">
    <source>
        <dbReference type="ARBA" id="ARBA00022989"/>
    </source>
</evidence>
<sequence>MATTSDRPASRVEPESQQAPAPGGQLKKSLKNRHLTMIALGGIIGAGLFVGSGAVINRTGPAAVLSYAASGVLMVFVMRAIGEMAVLRPAAGSVANFARHGLGDWAGFTIGWLYWYFWVVVAAIEAVAGAGILANYLPTVPTWALCLGLMLVMTAINLLSVKAYGESEFWLASVKIVAIIFFACVAVVFLLGGTGRPSPGLSHLFGAGGFFPLGITAAVIGSVTVLFSMGGAEIATIAAAESEKPAEYAAKATKQVMYRVFTFYVLSVLLIVCVVPWDFAFSGKIIKSPFAVALDTAGIPYTGQMMQVVVLTAVLSSLNSCLYITSRMLLTLAEQREAPAFLAKVNRRGVPVRAILAGTSMGYLAVVANYFFPEEVFLFLINSSGAIQLIYYIVLVTAQIRQRKRVEREGSEPIGLKMWGFPYLSYVTIAWMAGVLIVMVVMPETRAQVGMSFLSLAVVLAAYAYRVRGRRRRTREF</sequence>
<proteinExistence type="inferred from homology"/>
<dbReference type="PANTHER" id="PTHR43495">
    <property type="entry name" value="GABA PERMEASE"/>
    <property type="match status" value="1"/>
</dbReference>
<feature type="domain" description="Amino acid permease/ SLC12A" evidence="10">
    <location>
        <begin position="34"/>
        <end position="472"/>
    </location>
</feature>
<evidence type="ECO:0000256" key="3">
    <source>
        <dbReference type="ARBA" id="ARBA00022448"/>
    </source>
</evidence>
<accession>A0A941AY16</accession>
<feature type="transmembrane region" description="Helical" evidence="9">
    <location>
        <begin position="419"/>
        <end position="441"/>
    </location>
</feature>
<comment type="subcellular location">
    <subcellularLocation>
        <location evidence="1">Membrane</location>
        <topology evidence="1">Multi-pass membrane protein</topology>
    </subcellularLocation>
</comment>
<feature type="transmembrane region" description="Helical" evidence="9">
    <location>
        <begin position="211"/>
        <end position="235"/>
    </location>
</feature>
<feature type="transmembrane region" description="Helical" evidence="9">
    <location>
        <begin position="308"/>
        <end position="330"/>
    </location>
</feature>
<dbReference type="Pfam" id="PF00324">
    <property type="entry name" value="AA_permease"/>
    <property type="match status" value="1"/>
</dbReference>
<evidence type="ECO:0000259" key="10">
    <source>
        <dbReference type="Pfam" id="PF00324"/>
    </source>
</evidence>
<dbReference type="PANTHER" id="PTHR43495:SF5">
    <property type="entry name" value="GAMMA-AMINOBUTYRIC ACID PERMEASE"/>
    <property type="match status" value="1"/>
</dbReference>
<comment type="similarity">
    <text evidence="2">Belongs to the amino acid-polyamine-organocation (APC) superfamily. Amino acid transporter (AAT) (TC 2.A.3.1) family.</text>
</comment>
<protein>
    <submittedName>
        <fullName evidence="11">Amino acid permease</fullName>
    </submittedName>
</protein>
<dbReference type="Gene3D" id="1.20.1740.10">
    <property type="entry name" value="Amino acid/polyamine transporter I"/>
    <property type="match status" value="1"/>
</dbReference>
<gene>
    <name evidence="11" type="ORF">J5Y05_10145</name>
</gene>
<feature type="transmembrane region" description="Helical" evidence="9">
    <location>
        <begin position="171"/>
        <end position="191"/>
    </location>
</feature>
<keyword evidence="7 9" id="KW-0472">Membrane</keyword>